<dbReference type="Proteomes" id="UP000619238">
    <property type="component" value="Unassembled WGS sequence"/>
</dbReference>
<evidence type="ECO:0008006" key="3">
    <source>
        <dbReference type="Google" id="ProtNLM"/>
    </source>
</evidence>
<sequence length="264" mass="31060">MIFVLTSITSCSQDVDKLVSEISDKNIVEYEHVGIGGWTGQNYLKFKELSQKANSNQLIQLLTHENPVVVCYASWALIEQEYEDLPKIFETLIKDGRIVETYSGCLLNKDKLSSEFYHRYWNLVNMKNAKDEVLFELDKIIIASENPNKSLLGRALENRMYDDDLKETIYTLGFKKDYIDAIFYLCNWHRSVYSDELQSFIINELKTTKFKGRNSSTYYKLLDELIKFNNKDLHDFIVDKYRSDLPNINEIENFVNLFERNNIF</sequence>
<protein>
    <recommendedName>
        <fullName evidence="3">DUF1638 domain-containing protein</fullName>
    </recommendedName>
</protein>
<dbReference type="RefSeq" id="WP_187561254.1">
    <property type="nucleotide sequence ID" value="NZ_JACGWS010000003.1"/>
</dbReference>
<reference evidence="1 2" key="1">
    <citation type="submission" date="2020-07" db="EMBL/GenBank/DDBJ databases">
        <title>Description of Kordia aestuariivivens sp. nov., isolated from a tidal flat.</title>
        <authorList>
            <person name="Park S."/>
            <person name="Yoon J.-H."/>
        </authorList>
    </citation>
    <scope>NUCLEOTIDE SEQUENCE [LARGE SCALE GENOMIC DNA]</scope>
    <source>
        <strain evidence="1 2">YSTF-M3</strain>
    </source>
</reference>
<evidence type="ECO:0000313" key="1">
    <source>
        <dbReference type="EMBL" id="MBC8754206.1"/>
    </source>
</evidence>
<dbReference type="EMBL" id="JACGWS010000003">
    <property type="protein sequence ID" value="MBC8754206.1"/>
    <property type="molecule type" value="Genomic_DNA"/>
</dbReference>
<name>A0ABR7Q775_9FLAO</name>
<organism evidence="1 2">
    <name type="scientific">Kordia aestuariivivens</name>
    <dbReference type="NCBI Taxonomy" id="2759037"/>
    <lineage>
        <taxon>Bacteria</taxon>
        <taxon>Pseudomonadati</taxon>
        <taxon>Bacteroidota</taxon>
        <taxon>Flavobacteriia</taxon>
        <taxon>Flavobacteriales</taxon>
        <taxon>Flavobacteriaceae</taxon>
        <taxon>Kordia</taxon>
    </lineage>
</organism>
<evidence type="ECO:0000313" key="2">
    <source>
        <dbReference type="Proteomes" id="UP000619238"/>
    </source>
</evidence>
<accession>A0ABR7Q775</accession>
<gene>
    <name evidence="1" type="ORF">H2O64_05950</name>
</gene>
<keyword evidence="2" id="KW-1185">Reference proteome</keyword>
<proteinExistence type="predicted"/>
<comment type="caution">
    <text evidence="1">The sequence shown here is derived from an EMBL/GenBank/DDBJ whole genome shotgun (WGS) entry which is preliminary data.</text>
</comment>